<dbReference type="Proteomes" id="UP001597542">
    <property type="component" value="Unassembled WGS sequence"/>
</dbReference>
<dbReference type="CDD" id="cd00077">
    <property type="entry name" value="HDc"/>
    <property type="match status" value="1"/>
</dbReference>
<dbReference type="EMBL" id="JBHUKQ010000009">
    <property type="protein sequence ID" value="MFD2480837.1"/>
    <property type="molecule type" value="Genomic_DNA"/>
</dbReference>
<dbReference type="Gene3D" id="1.10.3210.10">
    <property type="entry name" value="Hypothetical protein af1432"/>
    <property type="match status" value="2"/>
</dbReference>
<evidence type="ECO:0000313" key="4">
    <source>
        <dbReference type="Proteomes" id="UP001597542"/>
    </source>
</evidence>
<dbReference type="PANTHER" id="PTHR45228">
    <property type="entry name" value="CYCLIC DI-GMP PHOSPHODIESTERASE TM_0186-RELATED"/>
    <property type="match status" value="1"/>
</dbReference>
<reference evidence="4" key="1">
    <citation type="journal article" date="2019" name="Int. J. Syst. Evol. Microbiol.">
        <title>The Global Catalogue of Microorganisms (GCM) 10K type strain sequencing project: providing services to taxonomists for standard genome sequencing and annotation.</title>
        <authorList>
            <consortium name="The Broad Institute Genomics Platform"/>
            <consortium name="The Broad Institute Genome Sequencing Center for Infectious Disease"/>
            <person name="Wu L."/>
            <person name="Ma J."/>
        </authorList>
    </citation>
    <scope>NUCLEOTIDE SEQUENCE [LARGE SCALE GENOMIC DNA]</scope>
    <source>
        <strain evidence="4">CGMCC 4.7638</strain>
    </source>
</reference>
<dbReference type="SUPFAM" id="SSF109604">
    <property type="entry name" value="HD-domain/PDEase-like"/>
    <property type="match status" value="2"/>
</dbReference>
<keyword evidence="4" id="KW-1185">Reference proteome</keyword>
<dbReference type="InterPro" id="IPR052020">
    <property type="entry name" value="Cyclic_di-GMP/3'3'-cGAMP_PDE"/>
</dbReference>
<evidence type="ECO:0000313" key="3">
    <source>
        <dbReference type="EMBL" id="MFD2480837.1"/>
    </source>
</evidence>
<dbReference type="InterPro" id="IPR036388">
    <property type="entry name" value="WH-like_DNA-bd_sf"/>
</dbReference>
<dbReference type="SUPFAM" id="SSF46894">
    <property type="entry name" value="C-terminal effector domain of the bipartite response regulators"/>
    <property type="match status" value="1"/>
</dbReference>
<evidence type="ECO:0000259" key="2">
    <source>
        <dbReference type="PROSITE" id="PS51832"/>
    </source>
</evidence>
<proteinExistence type="predicted"/>
<name>A0ABW5HV95_9PSEU</name>
<comment type="caution">
    <text evidence="3">The sequence shown here is derived from an EMBL/GenBank/DDBJ whole genome shotgun (WGS) entry which is preliminary data.</text>
</comment>
<dbReference type="InterPro" id="IPR003607">
    <property type="entry name" value="HD/PDEase_dom"/>
</dbReference>
<dbReference type="Pfam" id="PF00196">
    <property type="entry name" value="GerE"/>
    <property type="match status" value="1"/>
</dbReference>
<dbReference type="InterPro" id="IPR037522">
    <property type="entry name" value="HD_GYP_dom"/>
</dbReference>
<dbReference type="PRINTS" id="PR00038">
    <property type="entry name" value="HTHLUXR"/>
</dbReference>
<dbReference type="SMART" id="SM00421">
    <property type="entry name" value="HTH_LUXR"/>
    <property type="match status" value="1"/>
</dbReference>
<sequence>MNRAAPVRLSELVATLSLVADLGMGRPMERVLRQTVIALRLADAAGADDSVRAAAYYTSLLTWVGCAADTSELAALFGDETELYADSHDGDLAGVAMAMFVLRHLGRGAPRLRRAALVGRFLATAGRSVQQVMQAHCQSASELAGRLDLGEDVCRPLLQSFERWDGRGVPGDAGGADLDPAIRLVQLADNVEAFHDTAGVDGAVTVARERRGTQFDPALVDCFLNHCGDILAGLDRIQAWDEVIALDPRLGVQLSDDELDRALQAFADFADLKSPPRLGHSRGVAALAADGATKLGLPAPDVRLVRRAGWVHDIGMIGVPSAIWNETRPWSLAQAERARTHPYLTERMLAGMPGLAAVARCAAQHHERLDGSGYPHGLSGDALPMTSRVLSAADVYHALGEPRPHRAPLAPDAAARTLTAEARAGRLDPDAVSAVLTAAGQRVRRTPDGLTARETEVLLHLARGLSNPEIAAALTVSRKTVSTHLEHIYAKLGVTTRTQAALVAMRRGLTG</sequence>
<dbReference type="PANTHER" id="PTHR45228:SF5">
    <property type="entry name" value="CYCLIC DI-GMP PHOSPHODIESTERASE VC_1348-RELATED"/>
    <property type="match status" value="1"/>
</dbReference>
<evidence type="ECO:0000259" key="1">
    <source>
        <dbReference type="PROSITE" id="PS50043"/>
    </source>
</evidence>
<dbReference type="CDD" id="cd06170">
    <property type="entry name" value="LuxR_C_like"/>
    <property type="match status" value="1"/>
</dbReference>
<dbReference type="PROSITE" id="PS50043">
    <property type="entry name" value="HTH_LUXR_2"/>
    <property type="match status" value="1"/>
</dbReference>
<dbReference type="PROSITE" id="PS51832">
    <property type="entry name" value="HD_GYP"/>
    <property type="match status" value="2"/>
</dbReference>
<dbReference type="Pfam" id="PF13487">
    <property type="entry name" value="HD_5"/>
    <property type="match status" value="1"/>
</dbReference>
<gene>
    <name evidence="3" type="ORF">ACFSUT_11175</name>
</gene>
<dbReference type="Gene3D" id="1.10.10.10">
    <property type="entry name" value="Winged helix-like DNA-binding domain superfamily/Winged helix DNA-binding domain"/>
    <property type="match status" value="1"/>
</dbReference>
<feature type="domain" description="HTH luxR-type" evidence="1">
    <location>
        <begin position="443"/>
        <end position="508"/>
    </location>
</feature>
<organism evidence="3 4">
    <name type="scientific">Amycolatopsis albidoflavus</name>
    <dbReference type="NCBI Taxonomy" id="102226"/>
    <lineage>
        <taxon>Bacteria</taxon>
        <taxon>Bacillati</taxon>
        <taxon>Actinomycetota</taxon>
        <taxon>Actinomycetes</taxon>
        <taxon>Pseudonocardiales</taxon>
        <taxon>Pseudonocardiaceae</taxon>
        <taxon>Amycolatopsis</taxon>
    </lineage>
</organism>
<feature type="domain" description="HD-GYP" evidence="2">
    <location>
        <begin position="255"/>
        <end position="451"/>
    </location>
</feature>
<dbReference type="SMART" id="SM00471">
    <property type="entry name" value="HDc"/>
    <property type="match status" value="1"/>
</dbReference>
<accession>A0ABW5HV95</accession>
<dbReference type="PROSITE" id="PS00622">
    <property type="entry name" value="HTH_LUXR_1"/>
    <property type="match status" value="1"/>
</dbReference>
<dbReference type="InterPro" id="IPR000792">
    <property type="entry name" value="Tscrpt_reg_LuxR_C"/>
</dbReference>
<dbReference type="InterPro" id="IPR016032">
    <property type="entry name" value="Sig_transdc_resp-reg_C-effctor"/>
</dbReference>
<protein>
    <submittedName>
        <fullName evidence="3">HD domain-containing phosphohydrolase</fullName>
    </submittedName>
</protein>
<dbReference type="RefSeq" id="WP_344286043.1">
    <property type="nucleotide sequence ID" value="NZ_BAAAHV010000023.1"/>
</dbReference>
<feature type="domain" description="HD-GYP" evidence="2">
    <location>
        <begin position="24"/>
        <end position="239"/>
    </location>
</feature>